<evidence type="ECO:0000313" key="5">
    <source>
        <dbReference type="Proteomes" id="UP000287687"/>
    </source>
</evidence>
<keyword evidence="2" id="KW-0472">Membrane</keyword>
<name>A0A3S3T450_9HYPH</name>
<dbReference type="InterPro" id="IPR024478">
    <property type="entry name" value="HlyB_4HB_MCP"/>
</dbReference>
<dbReference type="Pfam" id="PF12729">
    <property type="entry name" value="4HB_MCP_1"/>
    <property type="match status" value="1"/>
</dbReference>
<evidence type="ECO:0000259" key="3">
    <source>
        <dbReference type="Pfam" id="PF12729"/>
    </source>
</evidence>
<evidence type="ECO:0000256" key="2">
    <source>
        <dbReference type="SAM" id="Phobius"/>
    </source>
</evidence>
<proteinExistence type="predicted"/>
<dbReference type="EMBL" id="SBIP01000001">
    <property type="protein sequence ID" value="RWX81647.1"/>
    <property type="molecule type" value="Genomic_DNA"/>
</dbReference>
<dbReference type="AlphaFoldDB" id="A0A3S3T450"/>
<feature type="domain" description="Chemotaxis methyl-accepting receptor HlyB-like 4HB MCP" evidence="3">
    <location>
        <begin position="25"/>
        <end position="165"/>
    </location>
</feature>
<dbReference type="Proteomes" id="UP000287687">
    <property type="component" value="Unassembled WGS sequence"/>
</dbReference>
<feature type="region of interest" description="Disordered" evidence="1">
    <location>
        <begin position="178"/>
        <end position="208"/>
    </location>
</feature>
<keyword evidence="2" id="KW-0812">Transmembrane</keyword>
<sequence>MILLPAVVSIAAASFCSELVMKRPKIKNALAGAFMLMGIMFSGFAAYSVICLQKTNSYVGDLATAWMPSTGSAQTIAVNVWQLRVAYRDHILATDDAGRSKAETRISDVNNALQSTIAAYESLDTTNQDAKITDGIRADLQAYAASGARLLDFSRQGQDEKAITALILRHHQSETEFLQRQRNLSRQTRRERKRLSREASRSITHRWC</sequence>
<protein>
    <recommendedName>
        <fullName evidence="3">Chemotaxis methyl-accepting receptor HlyB-like 4HB MCP domain-containing protein</fullName>
    </recommendedName>
</protein>
<keyword evidence="5" id="KW-1185">Reference proteome</keyword>
<feature type="transmembrane region" description="Helical" evidence="2">
    <location>
        <begin position="32"/>
        <end position="52"/>
    </location>
</feature>
<accession>A0A3S3T450</accession>
<reference evidence="4 5" key="1">
    <citation type="submission" date="2019-01" db="EMBL/GenBank/DDBJ databases">
        <title>The draft genome of Rhizobium sp. 24NR.</title>
        <authorList>
            <person name="Liu L."/>
            <person name="Liang L."/>
            <person name="Shi S."/>
            <person name="Xu L."/>
            <person name="Wang X."/>
            <person name="Li L."/>
            <person name="Zhang X."/>
        </authorList>
    </citation>
    <scope>NUCLEOTIDE SEQUENCE [LARGE SCALE GENOMIC DNA]</scope>
    <source>
        <strain evidence="4 5">24NR</strain>
    </source>
</reference>
<gene>
    <name evidence="4" type="ORF">EPK99_05125</name>
</gene>
<evidence type="ECO:0000313" key="4">
    <source>
        <dbReference type="EMBL" id="RWX81647.1"/>
    </source>
</evidence>
<keyword evidence="2" id="KW-1133">Transmembrane helix</keyword>
<organism evidence="4 5">
    <name type="scientific">Neorhizobium lilium</name>
    <dbReference type="NCBI Taxonomy" id="2503024"/>
    <lineage>
        <taxon>Bacteria</taxon>
        <taxon>Pseudomonadati</taxon>
        <taxon>Pseudomonadota</taxon>
        <taxon>Alphaproteobacteria</taxon>
        <taxon>Hyphomicrobiales</taxon>
        <taxon>Rhizobiaceae</taxon>
        <taxon>Rhizobium/Agrobacterium group</taxon>
        <taxon>Neorhizobium</taxon>
    </lineage>
</organism>
<evidence type="ECO:0000256" key="1">
    <source>
        <dbReference type="SAM" id="MobiDB-lite"/>
    </source>
</evidence>
<comment type="caution">
    <text evidence="4">The sequence shown here is derived from an EMBL/GenBank/DDBJ whole genome shotgun (WGS) entry which is preliminary data.</text>
</comment>